<dbReference type="InterPro" id="IPR050388">
    <property type="entry name" value="ABC_Ni/Peptide_Import"/>
</dbReference>
<evidence type="ECO:0000256" key="4">
    <source>
        <dbReference type="ARBA" id="ARBA00022475"/>
    </source>
</evidence>
<dbReference type="GO" id="GO:0055085">
    <property type="term" value="P:transmembrane transport"/>
    <property type="evidence" value="ECO:0007669"/>
    <property type="project" value="UniProtKB-ARBA"/>
</dbReference>
<gene>
    <name evidence="9" type="primary">oppD_4</name>
    <name evidence="9" type="ORF">PHA8399_03850</name>
</gene>
<keyword evidence="7" id="KW-0472">Membrane</keyword>
<keyword evidence="5" id="KW-0547">Nucleotide-binding</keyword>
<evidence type="ECO:0000256" key="5">
    <source>
        <dbReference type="ARBA" id="ARBA00022741"/>
    </source>
</evidence>
<comment type="subcellular location">
    <subcellularLocation>
        <location evidence="1">Cell inner membrane</location>
        <topology evidence="1">Peripheral membrane protein</topology>
    </subcellularLocation>
</comment>
<dbReference type="STRING" id="1396826.PHA8399_03850"/>
<dbReference type="Pfam" id="PF00005">
    <property type="entry name" value="ABC_tran"/>
    <property type="match status" value="1"/>
</dbReference>
<dbReference type="GO" id="GO:0005886">
    <property type="term" value="C:plasma membrane"/>
    <property type="evidence" value="ECO:0007669"/>
    <property type="project" value="UniProtKB-SubCell"/>
</dbReference>
<dbReference type="InterPro" id="IPR027417">
    <property type="entry name" value="P-loop_NTPase"/>
</dbReference>
<evidence type="ECO:0000259" key="8">
    <source>
        <dbReference type="PROSITE" id="PS50893"/>
    </source>
</evidence>
<dbReference type="SUPFAM" id="SSF52540">
    <property type="entry name" value="P-loop containing nucleoside triphosphate hydrolases"/>
    <property type="match status" value="1"/>
</dbReference>
<dbReference type="Pfam" id="PF08352">
    <property type="entry name" value="oligo_HPY"/>
    <property type="match status" value="1"/>
</dbReference>
<dbReference type="PANTHER" id="PTHR43297">
    <property type="entry name" value="OLIGOPEPTIDE TRANSPORT ATP-BINDING PROTEIN APPD"/>
    <property type="match status" value="1"/>
</dbReference>
<dbReference type="Gene3D" id="3.40.50.300">
    <property type="entry name" value="P-loop containing nucleotide triphosphate hydrolases"/>
    <property type="match status" value="1"/>
</dbReference>
<evidence type="ECO:0000256" key="6">
    <source>
        <dbReference type="ARBA" id="ARBA00022840"/>
    </source>
</evidence>
<dbReference type="InterPro" id="IPR003593">
    <property type="entry name" value="AAA+_ATPase"/>
</dbReference>
<accession>A0A0P1HRE0</accession>
<dbReference type="AlphaFoldDB" id="A0A0P1HRE0"/>
<evidence type="ECO:0000256" key="2">
    <source>
        <dbReference type="ARBA" id="ARBA00005417"/>
    </source>
</evidence>
<keyword evidence="6" id="KW-0067">ATP-binding</keyword>
<evidence type="ECO:0000313" key="10">
    <source>
        <dbReference type="Proteomes" id="UP000051326"/>
    </source>
</evidence>
<dbReference type="SMART" id="SM00382">
    <property type="entry name" value="AAA"/>
    <property type="match status" value="1"/>
</dbReference>
<organism evidence="9 10">
    <name type="scientific">Leisingera aquaemixtae</name>
    <dbReference type="NCBI Taxonomy" id="1396826"/>
    <lineage>
        <taxon>Bacteria</taxon>
        <taxon>Pseudomonadati</taxon>
        <taxon>Pseudomonadota</taxon>
        <taxon>Alphaproteobacteria</taxon>
        <taxon>Rhodobacterales</taxon>
        <taxon>Roseobacteraceae</taxon>
        <taxon>Leisingera</taxon>
    </lineage>
</organism>
<evidence type="ECO:0000256" key="3">
    <source>
        <dbReference type="ARBA" id="ARBA00022448"/>
    </source>
</evidence>
<keyword evidence="3" id="KW-0813">Transport</keyword>
<keyword evidence="4" id="KW-1003">Cell membrane</keyword>
<dbReference type="PROSITE" id="PS00211">
    <property type="entry name" value="ABC_TRANSPORTER_1"/>
    <property type="match status" value="1"/>
</dbReference>
<dbReference type="Proteomes" id="UP000051326">
    <property type="component" value="Unassembled WGS sequence"/>
</dbReference>
<dbReference type="GO" id="GO:0016887">
    <property type="term" value="F:ATP hydrolysis activity"/>
    <property type="evidence" value="ECO:0007669"/>
    <property type="project" value="InterPro"/>
</dbReference>
<dbReference type="CDD" id="cd03257">
    <property type="entry name" value="ABC_NikE_OppD_transporters"/>
    <property type="match status" value="1"/>
</dbReference>
<reference evidence="9 10" key="1">
    <citation type="submission" date="2015-09" db="EMBL/GenBank/DDBJ databases">
        <authorList>
            <consortium name="Swine Surveillance"/>
        </authorList>
    </citation>
    <scope>NUCLEOTIDE SEQUENCE [LARGE SCALE GENOMIC DNA]</scope>
    <source>
        <strain evidence="9 10">CECT 8399</strain>
    </source>
</reference>
<feature type="domain" description="ABC transporter" evidence="8">
    <location>
        <begin position="4"/>
        <end position="254"/>
    </location>
</feature>
<name>A0A0P1HRE0_9RHOB</name>
<dbReference type="InterPro" id="IPR003439">
    <property type="entry name" value="ABC_transporter-like_ATP-bd"/>
</dbReference>
<dbReference type="RefSeq" id="WP_058287702.1">
    <property type="nucleotide sequence ID" value="NZ_CYSR01000033.1"/>
</dbReference>
<dbReference type="PROSITE" id="PS50893">
    <property type="entry name" value="ABC_TRANSPORTER_2"/>
    <property type="match status" value="1"/>
</dbReference>
<dbReference type="GO" id="GO:0015833">
    <property type="term" value="P:peptide transport"/>
    <property type="evidence" value="ECO:0007669"/>
    <property type="project" value="InterPro"/>
</dbReference>
<dbReference type="FunFam" id="3.40.50.300:FF:000016">
    <property type="entry name" value="Oligopeptide ABC transporter ATP-binding component"/>
    <property type="match status" value="1"/>
</dbReference>
<dbReference type="PANTHER" id="PTHR43297:SF2">
    <property type="entry name" value="DIPEPTIDE TRANSPORT ATP-BINDING PROTEIN DPPD"/>
    <property type="match status" value="1"/>
</dbReference>
<dbReference type="GO" id="GO:0005524">
    <property type="term" value="F:ATP binding"/>
    <property type="evidence" value="ECO:0007669"/>
    <property type="project" value="UniProtKB-KW"/>
</dbReference>
<dbReference type="InterPro" id="IPR013563">
    <property type="entry name" value="Oligopep_ABC_C"/>
</dbReference>
<dbReference type="EMBL" id="CYSR01000033">
    <property type="protein sequence ID" value="CUI01704.1"/>
    <property type="molecule type" value="Genomic_DNA"/>
</dbReference>
<proteinExistence type="inferred from homology"/>
<dbReference type="NCBIfam" id="TIGR01727">
    <property type="entry name" value="oligo_HPY"/>
    <property type="match status" value="1"/>
</dbReference>
<evidence type="ECO:0000313" key="9">
    <source>
        <dbReference type="EMBL" id="CUI01704.1"/>
    </source>
</evidence>
<protein>
    <submittedName>
        <fullName evidence="9">Stage 0 sporulation protein KD</fullName>
    </submittedName>
</protein>
<evidence type="ECO:0000256" key="1">
    <source>
        <dbReference type="ARBA" id="ARBA00004417"/>
    </source>
</evidence>
<evidence type="ECO:0000256" key="7">
    <source>
        <dbReference type="ARBA" id="ARBA00023136"/>
    </source>
</evidence>
<comment type="similarity">
    <text evidence="2">Belongs to the ABC transporter superfamily.</text>
</comment>
<dbReference type="InterPro" id="IPR017871">
    <property type="entry name" value="ABC_transporter-like_CS"/>
</dbReference>
<sequence>MALLDVTDLTVSINAGARTAAIVENLSLHLERGKCLGIVGESGSGKSTAAMAIMGLLAGGPLQVSGRVLFDGSDLAQMRPAEFRKLQGTGIAMIFQDPMSSLNPVMRIGDQIVECLQAHRRLTKSSARGRAIEALARVGMPDPEGMMKRYPHQLSGGQRQRVMIAMAIVFEPKLLIADEPTTALDLTIQAQILHLLKQLSRDLNMALVLITHDLGVVAGMADEVIVLYSGRDVERGPTQEVLENPQHPYTRGLLGAHPSMDGESARLTPIPGSPPAIWQRPSGCAFRDRCPEAFDNCALEDPQPVAMPLPAHKAACLLHARATQSKETA</sequence>